<organism evidence="2 3">
    <name type="scientific">Fictibacillus terranigra</name>
    <dbReference type="NCBI Taxonomy" id="3058424"/>
    <lineage>
        <taxon>Bacteria</taxon>
        <taxon>Bacillati</taxon>
        <taxon>Bacillota</taxon>
        <taxon>Bacilli</taxon>
        <taxon>Bacillales</taxon>
        <taxon>Fictibacillaceae</taxon>
        <taxon>Fictibacillus</taxon>
    </lineage>
</organism>
<dbReference type="InterPro" id="IPR010982">
    <property type="entry name" value="Lambda_DNA-bd_dom_sf"/>
</dbReference>
<dbReference type="SMART" id="SM00530">
    <property type="entry name" value="HTH_XRE"/>
    <property type="match status" value="1"/>
</dbReference>
<comment type="caution">
    <text evidence="2">The sequence shown here is derived from an EMBL/GenBank/DDBJ whole genome shotgun (WGS) entry which is preliminary data.</text>
</comment>
<dbReference type="Gene3D" id="1.10.260.40">
    <property type="entry name" value="lambda repressor-like DNA-binding domains"/>
    <property type="match status" value="1"/>
</dbReference>
<dbReference type="SUPFAM" id="SSF47413">
    <property type="entry name" value="lambda repressor-like DNA-binding domains"/>
    <property type="match status" value="1"/>
</dbReference>
<evidence type="ECO:0000259" key="1">
    <source>
        <dbReference type="PROSITE" id="PS50943"/>
    </source>
</evidence>
<accession>A0ABT8E6V4</accession>
<evidence type="ECO:0000313" key="2">
    <source>
        <dbReference type="EMBL" id="MDN4073636.1"/>
    </source>
</evidence>
<dbReference type="Proteomes" id="UP001168694">
    <property type="component" value="Unassembled WGS sequence"/>
</dbReference>
<dbReference type="CDD" id="cd00093">
    <property type="entry name" value="HTH_XRE"/>
    <property type="match status" value="1"/>
</dbReference>
<dbReference type="RefSeq" id="WP_290399743.1">
    <property type="nucleotide sequence ID" value="NZ_JAUHLN010000002.1"/>
</dbReference>
<reference evidence="2" key="1">
    <citation type="submission" date="2023-06" db="EMBL/GenBank/DDBJ databases">
        <title>Draft Genome Sequences of Representative Paenibacillus Polymyxa, Bacillus cereus, Fictibacillus sp., and Brevibacillus agri Strains Isolated from Amazonian Dark Earth.</title>
        <authorList>
            <person name="Pellegrinetti T.A."/>
            <person name="Cunha I.C.M."/>
            <person name="Chaves M.G."/>
            <person name="Freitas A.S."/>
            <person name="Silva A.V.R."/>
            <person name="Tsai S.M."/>
            <person name="Mendes L.W."/>
        </authorList>
    </citation>
    <scope>NUCLEOTIDE SEQUENCE</scope>
    <source>
        <strain evidence="2">CENA-BCM004</strain>
    </source>
</reference>
<sequence>MKYEVKPKLLSILKERKLTQLQLSEKAGIPQGSISRFDKSSQHTDTHLFAIADALDLKIEDLFEVKKNEK</sequence>
<evidence type="ECO:0000313" key="3">
    <source>
        <dbReference type="Proteomes" id="UP001168694"/>
    </source>
</evidence>
<name>A0ABT8E6V4_9BACL</name>
<dbReference type="InterPro" id="IPR001387">
    <property type="entry name" value="Cro/C1-type_HTH"/>
</dbReference>
<feature type="domain" description="HTH cro/C1-type" evidence="1">
    <location>
        <begin position="9"/>
        <end position="62"/>
    </location>
</feature>
<dbReference type="PROSITE" id="PS50943">
    <property type="entry name" value="HTH_CROC1"/>
    <property type="match status" value="1"/>
</dbReference>
<dbReference type="Pfam" id="PF13443">
    <property type="entry name" value="HTH_26"/>
    <property type="match status" value="1"/>
</dbReference>
<proteinExistence type="predicted"/>
<keyword evidence="3" id="KW-1185">Reference proteome</keyword>
<protein>
    <submittedName>
        <fullName evidence="2">Helix-turn-helix transcriptional regulator</fullName>
    </submittedName>
</protein>
<dbReference type="EMBL" id="JAUHLN010000002">
    <property type="protein sequence ID" value="MDN4073636.1"/>
    <property type="molecule type" value="Genomic_DNA"/>
</dbReference>
<gene>
    <name evidence="2" type="ORF">QYF49_11555</name>
</gene>